<feature type="domain" description="Protein kinase" evidence="9">
    <location>
        <begin position="49"/>
        <end position="302"/>
    </location>
</feature>
<feature type="compositionally biased region" description="Basic and acidic residues" evidence="8">
    <location>
        <begin position="497"/>
        <end position="512"/>
    </location>
</feature>
<evidence type="ECO:0000256" key="8">
    <source>
        <dbReference type="SAM" id="MobiDB-lite"/>
    </source>
</evidence>
<dbReference type="Pfam" id="PF23606">
    <property type="entry name" value="HEAT_ULK4"/>
    <property type="match status" value="1"/>
</dbReference>
<dbReference type="PROSITE" id="PS00107">
    <property type="entry name" value="PROTEIN_KINASE_ATP"/>
    <property type="match status" value="1"/>
</dbReference>
<evidence type="ECO:0000256" key="3">
    <source>
        <dbReference type="ARBA" id="ARBA00022741"/>
    </source>
</evidence>
<dbReference type="FunFam" id="3.30.200.20:FF:000042">
    <property type="entry name" value="Aurora kinase A"/>
    <property type="match status" value="1"/>
</dbReference>
<dbReference type="PROSITE" id="PS50011">
    <property type="entry name" value="PROTEIN_KINASE_DOM"/>
    <property type="match status" value="1"/>
</dbReference>
<proteinExistence type="inferred from homology"/>
<dbReference type="InterPro" id="IPR011009">
    <property type="entry name" value="Kinase-like_dom_sf"/>
</dbReference>
<dbReference type="InterPro" id="IPR056981">
    <property type="entry name" value="HEAT_ULK4_RUNKEL"/>
</dbReference>
<dbReference type="SUPFAM" id="SSF56112">
    <property type="entry name" value="Protein kinase-like (PK-like)"/>
    <property type="match status" value="1"/>
</dbReference>
<accession>A0A396J4W1</accession>
<dbReference type="CDD" id="cd14010">
    <property type="entry name" value="STKc_ULK4"/>
    <property type="match status" value="1"/>
</dbReference>
<evidence type="ECO:0000256" key="1">
    <source>
        <dbReference type="ARBA" id="ARBA00006234"/>
    </source>
</evidence>
<dbReference type="GO" id="GO:0005524">
    <property type="term" value="F:ATP binding"/>
    <property type="evidence" value="ECO:0007669"/>
    <property type="project" value="UniProtKB-UniRule"/>
</dbReference>
<dbReference type="Gramene" id="rna8030">
    <property type="protein sequence ID" value="RHN72332.1"/>
    <property type="gene ID" value="gene8030"/>
</dbReference>
<feature type="compositionally biased region" description="Polar residues" evidence="8">
    <location>
        <begin position="361"/>
        <end position="375"/>
    </location>
</feature>
<feature type="compositionally biased region" description="Basic and acidic residues" evidence="8">
    <location>
        <begin position="406"/>
        <end position="416"/>
    </location>
</feature>
<dbReference type="InterPro" id="IPR016024">
    <property type="entry name" value="ARM-type_fold"/>
</dbReference>
<dbReference type="PANTHER" id="PTHR46562">
    <property type="entry name" value="SERINE/THREONINE-KINASE ULK4-LIKE PROTEIN-RELATED"/>
    <property type="match status" value="1"/>
</dbReference>
<dbReference type="Pfam" id="PF00069">
    <property type="entry name" value="Pkinase"/>
    <property type="match status" value="1"/>
</dbReference>
<dbReference type="Proteomes" id="UP000265566">
    <property type="component" value="Chromosome 2"/>
</dbReference>
<feature type="compositionally biased region" description="Acidic residues" evidence="8">
    <location>
        <begin position="434"/>
        <end position="453"/>
    </location>
</feature>
<dbReference type="SMART" id="SM00220">
    <property type="entry name" value="S_TKc"/>
    <property type="match status" value="1"/>
</dbReference>
<comment type="function">
    <text evidence="6">CIPK serine-threonine protein kinases interact with CBL proteins. Binding of a CBL protein to the regulatory NAF domain of CIPK protein lead to the activation of the kinase in a calcium-dependent manner.</text>
</comment>
<comment type="caution">
    <text evidence="10">The sequence shown here is derived from an EMBL/GenBank/DDBJ whole genome shotgun (WGS) entry which is preliminary data.</text>
</comment>
<evidence type="ECO:0000256" key="7">
    <source>
        <dbReference type="PROSITE-ProRule" id="PRU10141"/>
    </source>
</evidence>
<dbReference type="Gene3D" id="1.25.10.10">
    <property type="entry name" value="Leucine-rich Repeat Variant"/>
    <property type="match status" value="1"/>
</dbReference>
<evidence type="ECO:0000256" key="5">
    <source>
        <dbReference type="ARBA" id="ARBA00022840"/>
    </source>
</evidence>
<organism evidence="10">
    <name type="scientific">Medicago truncatula</name>
    <name type="common">Barrel medic</name>
    <name type="synonym">Medicago tribuloides</name>
    <dbReference type="NCBI Taxonomy" id="3880"/>
    <lineage>
        <taxon>Eukaryota</taxon>
        <taxon>Viridiplantae</taxon>
        <taxon>Streptophyta</taxon>
        <taxon>Embryophyta</taxon>
        <taxon>Tracheophyta</taxon>
        <taxon>Spermatophyta</taxon>
        <taxon>Magnoliopsida</taxon>
        <taxon>eudicotyledons</taxon>
        <taxon>Gunneridae</taxon>
        <taxon>Pentapetalae</taxon>
        <taxon>rosids</taxon>
        <taxon>fabids</taxon>
        <taxon>Fabales</taxon>
        <taxon>Fabaceae</taxon>
        <taxon>Papilionoideae</taxon>
        <taxon>50 kb inversion clade</taxon>
        <taxon>NPAAA clade</taxon>
        <taxon>Hologalegina</taxon>
        <taxon>IRL clade</taxon>
        <taxon>Trifolieae</taxon>
        <taxon>Medicago</taxon>
    </lineage>
</organism>
<dbReference type="Pfam" id="PF24970">
    <property type="entry name" value="ARM_RUK"/>
    <property type="match status" value="1"/>
</dbReference>
<gene>
    <name evidence="10" type="ORF">MtrunA17_Chr2g0286501</name>
</gene>
<dbReference type="InterPro" id="IPR011989">
    <property type="entry name" value="ARM-like"/>
</dbReference>
<name>A0A396J4W1_MEDTR</name>
<dbReference type="InterPro" id="IPR044591">
    <property type="entry name" value="RUK"/>
</dbReference>
<dbReference type="Gene3D" id="1.10.510.10">
    <property type="entry name" value="Transferase(Phosphotransferase) domain 1"/>
    <property type="match status" value="1"/>
</dbReference>
<feature type="compositionally biased region" description="Basic and acidic residues" evidence="8">
    <location>
        <begin position="345"/>
        <end position="355"/>
    </location>
</feature>
<comment type="similarity">
    <text evidence="1">Belongs to the protein kinase superfamily. CAMK Ser/Thr protein kinase family. SNF1 subfamily.</text>
</comment>
<feature type="compositionally biased region" description="Basic and acidic residues" evidence="8">
    <location>
        <begin position="423"/>
        <end position="433"/>
    </location>
</feature>
<dbReference type="InterPro" id="IPR017441">
    <property type="entry name" value="Protein_kinase_ATP_BS"/>
</dbReference>
<dbReference type="SUPFAM" id="SSF48371">
    <property type="entry name" value="ARM repeat"/>
    <property type="match status" value="1"/>
</dbReference>
<dbReference type="FunFam" id="1.10.510.10:FF:000571">
    <property type="entry name" value="Maternal embryonic leucine zipper kinase"/>
    <property type="match status" value="1"/>
</dbReference>
<dbReference type="PANTHER" id="PTHR46562:SF1">
    <property type="entry name" value="SERINE_THREONINE-PROTEIN KINASE ULK4"/>
    <property type="match status" value="1"/>
</dbReference>
<keyword evidence="3 7" id="KW-0547">Nucleotide-binding</keyword>
<dbReference type="InterPro" id="IPR056980">
    <property type="entry name" value="ARM_RUK"/>
</dbReference>
<feature type="compositionally biased region" description="Basic and acidic residues" evidence="8">
    <location>
        <begin position="379"/>
        <end position="388"/>
    </location>
</feature>
<evidence type="ECO:0000256" key="2">
    <source>
        <dbReference type="ARBA" id="ARBA00022679"/>
    </source>
</evidence>
<dbReference type="InterPro" id="IPR000719">
    <property type="entry name" value="Prot_kinase_dom"/>
</dbReference>
<dbReference type="GO" id="GO:0008017">
    <property type="term" value="F:microtubule binding"/>
    <property type="evidence" value="ECO:0007669"/>
    <property type="project" value="InterPro"/>
</dbReference>
<evidence type="ECO:0000259" key="9">
    <source>
        <dbReference type="PROSITE" id="PS50011"/>
    </source>
</evidence>
<dbReference type="EMBL" id="PSQE01000002">
    <property type="protein sequence ID" value="RHN72332.1"/>
    <property type="molecule type" value="Genomic_DNA"/>
</dbReference>
<keyword evidence="5 7" id="KW-0067">ATP-binding</keyword>
<keyword evidence="2 10" id="KW-0808">Transferase</keyword>
<dbReference type="GO" id="GO:0000914">
    <property type="term" value="P:phragmoplast assembly"/>
    <property type="evidence" value="ECO:0007669"/>
    <property type="project" value="InterPro"/>
</dbReference>
<evidence type="ECO:0000256" key="6">
    <source>
        <dbReference type="ARBA" id="ARBA00058225"/>
    </source>
</evidence>
<feature type="compositionally biased region" description="Basic and acidic residues" evidence="8">
    <location>
        <begin position="475"/>
        <end position="487"/>
    </location>
</feature>
<sequence length="1403" mass="155929">MNLGISKIKIKPPVRTHRHSLSLSLSLFIYSTHTTPAFEIDDEAIMNQYHIYEAIGRGRYSTVYKGRKKKTIEYFAIKSVDKSQKNKVLQEVRILHTLDHQNVLKFYSWYETSAHLWLVLEYCVGGDLLSILRQDSQLPEDSVNELACDLVRALQYLHSNGIIYCDLKPSNILLDENGRTKLCDFGLARRLKEISKVPSSSLPQAKRGTPSYMAPELFEDGGVHSYASDFWALGCVLYECYTGRPPFVGREFTQLVKSIISDPTPPLPGNPSPPFVNLINSLLVKDPAERIQWHELCGHGFWKTKFTLVSLPPQPAFDDMTELHAKQCLSERNGDKSSHNRTPPKSREKDGKGARAIETPTRATPNGHRTQTKGSGRTVEAKQKDPSIIKKGLNLLRMSRIAKSNLQKENEKENYRRPLPNGSEKDVDVKIENTDMELDFNENNEEDALDENDGSEHTPSVANEKMESNFQNQGKADDTENDIHRLDTPSVTTPASDDSRTFVHESTPDRSDISAISPSVSPLVKKQRLKDDLGSGLDSDSSRSSNDISQVSWHPSDLSVRPVMPSRKVDKGSEVIPSLPFEALQAPEFVKMPKEQLEALHNRIIAILNGSTAIGEKQNAVRYLEMLSTNADAANILTNGPIMLILIKLLRQSKASALRVQLASLIGLLIRHSTFVDDSLANSGILGSLTDGLRDRQEKVRRFSMAALGELLFYISTQSADSRDNTPLESPSKDNRTAHGWQVPNSLISLVSSVLRKGEDDITQLYALRTIENICSQGGAWVGRLISQDVISNLCYIYRAVGKLESMRLTAGSCLVRLVRFNPPSIQSVIEKLSFKDLASALVKGSPREQQISLNLLNTAMLGSHMLTNVGRYLMQLAEDKNLIPSLLAFVEQGSKVLKGKALVFVALLCKHGRRWLPQFFCSHKLLSVVDRLGKEKDAFVRQCLDAFLHIVASTIPGLLDIITGDIQQMMGGRRHGHISSLTSRSAPKSNIHLFPVVLHLLESSAFKHKVATLPVLRQLANLIKLAEAPFQGRDDFQITLLRILESLTEESSVILANPDIFLREILPSLTVLYKGNKDGDARFLCLKIFFDVMIILLSEPIEEEQRLNDLKFVSNTHFLPLYPTLIEDEDPIPIFAQKLLVMLLEFSFISIPDILHLKTISQCFEFLLGDLSNANVNNVKLCLALASAPEMESKLLSQLKVVRRIGNFLEFVCAKGMEDLLEPTLGLCRAFLARSVSCTKGFSYTTEPTLLGDSPPEVSGAVDPQQCIRDITDFGNNVGVFLELSGSRETSVADIASQCVVLLLKAAPREATTGLLTNLPKVTVILESWSKGTPHLTVQRMLHALGYACKQYLLHAMILSISIPEISRIEVIVTELKSSSVPALAKTAGLAALELQRLPRCI</sequence>
<dbReference type="PROSITE" id="PS00108">
    <property type="entry name" value="PROTEIN_KINASE_ST"/>
    <property type="match status" value="1"/>
</dbReference>
<feature type="region of interest" description="Disordered" evidence="8">
    <location>
        <begin position="329"/>
        <end position="392"/>
    </location>
</feature>
<evidence type="ECO:0000256" key="4">
    <source>
        <dbReference type="ARBA" id="ARBA00022777"/>
    </source>
</evidence>
<dbReference type="GO" id="GO:0004672">
    <property type="term" value="F:protein kinase activity"/>
    <property type="evidence" value="ECO:0007669"/>
    <property type="project" value="InterPro"/>
</dbReference>
<protein>
    <recommendedName>
        <fullName evidence="9">Protein kinase domain-containing protein</fullName>
    </recommendedName>
</protein>
<feature type="compositionally biased region" description="Low complexity" evidence="8">
    <location>
        <begin position="534"/>
        <end position="549"/>
    </location>
</feature>
<feature type="binding site" evidence="7">
    <location>
        <position position="78"/>
    </location>
    <ligand>
        <name>ATP</name>
        <dbReference type="ChEBI" id="CHEBI:30616"/>
    </ligand>
</feature>
<evidence type="ECO:0000313" key="10">
    <source>
        <dbReference type="EMBL" id="RHN72332.1"/>
    </source>
</evidence>
<reference evidence="10" key="1">
    <citation type="journal article" date="2018" name="Nat. Plants">
        <title>Whole-genome landscape of Medicago truncatula symbiotic genes.</title>
        <authorList>
            <person name="Pecrix Y."/>
            <person name="Gamas P."/>
            <person name="Carrere S."/>
        </authorList>
    </citation>
    <scope>NUCLEOTIDE SEQUENCE</scope>
    <source>
        <tissue evidence="10">Leaves</tissue>
    </source>
</reference>
<keyword evidence="4" id="KW-0418">Kinase</keyword>
<dbReference type="InterPro" id="IPR008271">
    <property type="entry name" value="Ser/Thr_kinase_AS"/>
</dbReference>
<feature type="region of interest" description="Disordered" evidence="8">
    <location>
        <begin position="404"/>
        <end position="571"/>
    </location>
</feature>